<name>A0A0F9USH3_9ZZZZ</name>
<reference evidence="1" key="1">
    <citation type="journal article" date="2015" name="Nature">
        <title>Complex archaea that bridge the gap between prokaryotes and eukaryotes.</title>
        <authorList>
            <person name="Spang A."/>
            <person name="Saw J.H."/>
            <person name="Jorgensen S.L."/>
            <person name="Zaremba-Niedzwiedzka K."/>
            <person name="Martijn J."/>
            <person name="Lind A.E."/>
            <person name="van Eijk R."/>
            <person name="Schleper C."/>
            <person name="Guy L."/>
            <person name="Ettema T.J."/>
        </authorList>
    </citation>
    <scope>NUCLEOTIDE SEQUENCE</scope>
</reference>
<proteinExistence type="predicted"/>
<dbReference type="InterPro" id="IPR036390">
    <property type="entry name" value="WH_DNA-bd_sf"/>
</dbReference>
<comment type="caution">
    <text evidence="1">The sequence shown here is derived from an EMBL/GenBank/DDBJ whole genome shotgun (WGS) entry which is preliminary data.</text>
</comment>
<dbReference type="SUPFAM" id="SSF46785">
    <property type="entry name" value="Winged helix' DNA-binding domain"/>
    <property type="match status" value="1"/>
</dbReference>
<dbReference type="AlphaFoldDB" id="A0A0F9USH3"/>
<evidence type="ECO:0008006" key="2">
    <source>
        <dbReference type="Google" id="ProtNLM"/>
    </source>
</evidence>
<dbReference type="Pfam" id="PF11625">
    <property type="entry name" value="DUF3253"/>
    <property type="match status" value="1"/>
</dbReference>
<dbReference type="EMBL" id="LAZR01000077">
    <property type="protein sequence ID" value="KKN94629.1"/>
    <property type="molecule type" value="Genomic_DNA"/>
</dbReference>
<organism evidence="1">
    <name type="scientific">marine sediment metagenome</name>
    <dbReference type="NCBI Taxonomy" id="412755"/>
    <lineage>
        <taxon>unclassified sequences</taxon>
        <taxon>metagenomes</taxon>
        <taxon>ecological metagenomes</taxon>
    </lineage>
</organism>
<dbReference type="InterPro" id="IPR036388">
    <property type="entry name" value="WH-like_DNA-bd_sf"/>
</dbReference>
<protein>
    <recommendedName>
        <fullName evidence="2">S-adenosylmethionine tRNA ribosyltransferase</fullName>
    </recommendedName>
</protein>
<dbReference type="InterPro" id="IPR021660">
    <property type="entry name" value="DUF3253"/>
</dbReference>
<sequence>MKPLEDPANFATAIIDLAAARGADKTICPSEVARHLGGQDEAAWRPLMDPIREQAIRLAEEGAILIKQGGTPVDTKDLSGIYRIAIVKDTR</sequence>
<accession>A0A0F9USH3</accession>
<evidence type="ECO:0000313" key="1">
    <source>
        <dbReference type="EMBL" id="KKN94629.1"/>
    </source>
</evidence>
<gene>
    <name evidence="1" type="ORF">LCGC14_0187050</name>
</gene>
<dbReference type="Gene3D" id="1.10.10.10">
    <property type="entry name" value="Winged helix-like DNA-binding domain superfamily/Winged helix DNA-binding domain"/>
    <property type="match status" value="1"/>
</dbReference>